<feature type="domain" description="Teneurin-like YD-shell" evidence="3">
    <location>
        <begin position="188"/>
        <end position="270"/>
    </location>
</feature>
<evidence type="ECO:0000313" key="5">
    <source>
        <dbReference type="Proteomes" id="UP000215316"/>
    </source>
</evidence>
<feature type="transmembrane region" description="Helical" evidence="2">
    <location>
        <begin position="297"/>
        <end position="317"/>
    </location>
</feature>
<dbReference type="EMBL" id="MZMQ01000001">
    <property type="protein sequence ID" value="OQJ62452.1"/>
    <property type="molecule type" value="Genomic_DNA"/>
</dbReference>
<proteinExistence type="predicted"/>
<evidence type="ECO:0000313" key="4">
    <source>
        <dbReference type="EMBL" id="OQJ62452.1"/>
    </source>
</evidence>
<dbReference type="PANTHER" id="PTHR32305:SF15">
    <property type="entry name" value="PROTEIN RHSA-RELATED"/>
    <property type="match status" value="1"/>
</dbReference>
<name>A0A225CL33_9MICO</name>
<comment type="caution">
    <text evidence="4">The sequence shown here is derived from an EMBL/GenBank/DDBJ whole genome shotgun (WGS) entry which is preliminary data.</text>
</comment>
<evidence type="ECO:0000259" key="3">
    <source>
        <dbReference type="Pfam" id="PF25023"/>
    </source>
</evidence>
<dbReference type="Pfam" id="PF25023">
    <property type="entry name" value="TEN_YD-shell"/>
    <property type="match status" value="1"/>
</dbReference>
<dbReference type="RefSeq" id="WP_237583350.1">
    <property type="nucleotide sequence ID" value="NZ_CP040788.1"/>
</dbReference>
<dbReference type="NCBIfam" id="TIGR03696">
    <property type="entry name" value="Rhs_assc_core"/>
    <property type="match status" value="1"/>
</dbReference>
<gene>
    <name evidence="4" type="ORF">B5P24_05250</name>
</gene>
<dbReference type="InterPro" id="IPR050708">
    <property type="entry name" value="T6SS_VgrG/RHS"/>
</dbReference>
<dbReference type="AlphaFoldDB" id="A0A225CL33"/>
<dbReference type="NCBIfam" id="TIGR01643">
    <property type="entry name" value="YD_repeat_2x"/>
    <property type="match status" value="1"/>
</dbReference>
<dbReference type="Gene3D" id="2.180.10.10">
    <property type="entry name" value="RHS repeat-associated core"/>
    <property type="match status" value="1"/>
</dbReference>
<dbReference type="InterPro" id="IPR006530">
    <property type="entry name" value="YD"/>
</dbReference>
<dbReference type="PANTHER" id="PTHR32305">
    <property type="match status" value="1"/>
</dbReference>
<keyword evidence="2" id="KW-0812">Transmembrane</keyword>
<keyword evidence="2" id="KW-0472">Membrane</keyword>
<dbReference type="InterPro" id="IPR022385">
    <property type="entry name" value="Rhs_assc_core"/>
</dbReference>
<sequence>MMTVMTCSVTFADLDVMEEGIPAGAVTAYQYDSMKRLTVAEEKAGGSTNAMWAYAYDAAGNRTSQTRSGNTGGTQDTSIDYGYNAANQLTSTSADTTQWVYDAAGNQVKNGITGVVATYGDRGQVQSIGATNFAAFGEGNTDTQSATGGRSFSNSILGLSRQTNTSASLVQNYSRTPSGEAVGFRISSSHYYVTDLLGSIIGMFSGAGIWEGGYSYSPYGEERATSTNSPVALNSLRYIGGYQESTNLYKMGARYYDASLGRFTQMDPSGQEKQPYAYAACNPINNSDPTGLSCGGAIAFGILAAIGVLTSGVGVVVGAPTVFAGAAAAIGFIAAAGSLGYAIADIKAQCY</sequence>
<evidence type="ECO:0000256" key="2">
    <source>
        <dbReference type="SAM" id="Phobius"/>
    </source>
</evidence>
<evidence type="ECO:0000256" key="1">
    <source>
        <dbReference type="ARBA" id="ARBA00022737"/>
    </source>
</evidence>
<feature type="transmembrane region" description="Helical" evidence="2">
    <location>
        <begin position="323"/>
        <end position="344"/>
    </location>
</feature>
<protein>
    <recommendedName>
        <fullName evidence="3">Teneurin-like YD-shell domain-containing protein</fullName>
    </recommendedName>
</protein>
<keyword evidence="5" id="KW-1185">Reference proteome</keyword>
<reference evidence="4" key="1">
    <citation type="submission" date="2017-08" db="EMBL/GenBank/DDBJ databases">
        <title>Genomes of multiple Clavibacter strains from different subspecies.</title>
        <authorList>
            <person name="Yuan X.-K."/>
            <person name="Li X.-S."/>
            <person name="Nie J."/>
            <person name="De Boer S.H."/>
        </authorList>
    </citation>
    <scope>NUCLEOTIDE SEQUENCE [LARGE SCALE GENOMIC DNA]</scope>
    <source>
        <strain evidence="4">ATCC 33566</strain>
    </source>
</reference>
<keyword evidence="1" id="KW-0677">Repeat</keyword>
<keyword evidence="2" id="KW-1133">Transmembrane helix</keyword>
<accession>A0A225CL33</accession>
<dbReference type="Proteomes" id="UP000215316">
    <property type="component" value="Unassembled WGS sequence"/>
</dbReference>
<dbReference type="InterPro" id="IPR056823">
    <property type="entry name" value="TEN-like_YD-shell"/>
</dbReference>
<organism evidence="4 5">
    <name type="scientific">Clavibacter tessellarius</name>
    <dbReference type="NCBI Taxonomy" id="31965"/>
    <lineage>
        <taxon>Bacteria</taxon>
        <taxon>Bacillati</taxon>
        <taxon>Actinomycetota</taxon>
        <taxon>Actinomycetes</taxon>
        <taxon>Micrococcales</taxon>
        <taxon>Microbacteriaceae</taxon>
        <taxon>Clavibacter</taxon>
    </lineage>
</organism>